<dbReference type="EMBL" id="JAXIOK010000016">
    <property type="protein sequence ID" value="KAK4752435.1"/>
    <property type="molecule type" value="Genomic_DNA"/>
</dbReference>
<sequence>MLCWGKKLLGLTAPMAQLIDLIAANRRLALTPSLPGLCRFSLPESIARVTVLEPSVASATNPSVRPSVPSATQSVCP</sequence>
<proteinExistence type="predicted"/>
<evidence type="ECO:0000313" key="1">
    <source>
        <dbReference type="EMBL" id="KAK4752435.1"/>
    </source>
</evidence>
<organism evidence="1 2">
    <name type="scientific">Trapa incisa</name>
    <dbReference type="NCBI Taxonomy" id="236973"/>
    <lineage>
        <taxon>Eukaryota</taxon>
        <taxon>Viridiplantae</taxon>
        <taxon>Streptophyta</taxon>
        <taxon>Embryophyta</taxon>
        <taxon>Tracheophyta</taxon>
        <taxon>Spermatophyta</taxon>
        <taxon>Magnoliopsida</taxon>
        <taxon>eudicotyledons</taxon>
        <taxon>Gunneridae</taxon>
        <taxon>Pentapetalae</taxon>
        <taxon>rosids</taxon>
        <taxon>malvids</taxon>
        <taxon>Myrtales</taxon>
        <taxon>Lythraceae</taxon>
        <taxon>Trapa</taxon>
    </lineage>
</organism>
<gene>
    <name evidence="1" type="ORF">SAY87_021233</name>
</gene>
<keyword evidence="2" id="KW-1185">Reference proteome</keyword>
<dbReference type="AlphaFoldDB" id="A0AAN7PVL9"/>
<name>A0AAN7PVL9_9MYRT</name>
<reference evidence="1 2" key="1">
    <citation type="journal article" date="2023" name="Hortic Res">
        <title>Pangenome of water caltrop reveals structural variations and asymmetric subgenome divergence after allopolyploidization.</title>
        <authorList>
            <person name="Zhang X."/>
            <person name="Chen Y."/>
            <person name="Wang L."/>
            <person name="Yuan Y."/>
            <person name="Fang M."/>
            <person name="Shi L."/>
            <person name="Lu R."/>
            <person name="Comes H.P."/>
            <person name="Ma Y."/>
            <person name="Chen Y."/>
            <person name="Huang G."/>
            <person name="Zhou Y."/>
            <person name="Zheng Z."/>
            <person name="Qiu Y."/>
        </authorList>
    </citation>
    <scope>NUCLEOTIDE SEQUENCE [LARGE SCALE GENOMIC DNA]</scope>
    <source>
        <tissue evidence="1">Roots</tissue>
    </source>
</reference>
<accession>A0AAN7PVL9</accession>
<protein>
    <submittedName>
        <fullName evidence="1">Uncharacterized protein</fullName>
    </submittedName>
</protein>
<dbReference type="Proteomes" id="UP001345219">
    <property type="component" value="Chromosome 16"/>
</dbReference>
<evidence type="ECO:0000313" key="2">
    <source>
        <dbReference type="Proteomes" id="UP001345219"/>
    </source>
</evidence>
<comment type="caution">
    <text evidence="1">The sequence shown here is derived from an EMBL/GenBank/DDBJ whole genome shotgun (WGS) entry which is preliminary data.</text>
</comment>